<name>A0AAV1KGR6_9NEOP</name>
<protein>
    <recommendedName>
        <fullName evidence="3">Tc1-like transposase DDE domain-containing protein</fullName>
    </recommendedName>
</protein>
<comment type="caution">
    <text evidence="1">The sequence shown here is derived from an EMBL/GenBank/DDBJ whole genome shotgun (WGS) entry which is preliminary data.</text>
</comment>
<keyword evidence="2" id="KW-1185">Reference proteome</keyword>
<dbReference type="Proteomes" id="UP001314205">
    <property type="component" value="Unassembled WGS sequence"/>
</dbReference>
<evidence type="ECO:0000313" key="2">
    <source>
        <dbReference type="Proteomes" id="UP001314205"/>
    </source>
</evidence>
<gene>
    <name evidence="1" type="ORF">PARMNEM_LOCUS2993</name>
</gene>
<dbReference type="InterPro" id="IPR036397">
    <property type="entry name" value="RNaseH_sf"/>
</dbReference>
<dbReference type="PANTHER" id="PTHR47326">
    <property type="entry name" value="TRANSPOSABLE ELEMENT TC3 TRANSPOSASE-LIKE PROTEIN"/>
    <property type="match status" value="1"/>
</dbReference>
<organism evidence="1 2">
    <name type="scientific">Parnassius mnemosyne</name>
    <name type="common">clouded apollo</name>
    <dbReference type="NCBI Taxonomy" id="213953"/>
    <lineage>
        <taxon>Eukaryota</taxon>
        <taxon>Metazoa</taxon>
        <taxon>Ecdysozoa</taxon>
        <taxon>Arthropoda</taxon>
        <taxon>Hexapoda</taxon>
        <taxon>Insecta</taxon>
        <taxon>Pterygota</taxon>
        <taxon>Neoptera</taxon>
        <taxon>Endopterygota</taxon>
        <taxon>Lepidoptera</taxon>
        <taxon>Glossata</taxon>
        <taxon>Ditrysia</taxon>
        <taxon>Papilionoidea</taxon>
        <taxon>Papilionidae</taxon>
        <taxon>Parnassiinae</taxon>
        <taxon>Parnassini</taxon>
        <taxon>Parnassius</taxon>
        <taxon>Driopa</taxon>
    </lineage>
</organism>
<dbReference type="Gene3D" id="3.30.420.10">
    <property type="entry name" value="Ribonuclease H-like superfamily/Ribonuclease H"/>
    <property type="match status" value="1"/>
</dbReference>
<reference evidence="1 2" key="1">
    <citation type="submission" date="2023-11" db="EMBL/GenBank/DDBJ databases">
        <authorList>
            <person name="Hedman E."/>
            <person name="Englund M."/>
            <person name="Stromberg M."/>
            <person name="Nyberg Akerstrom W."/>
            <person name="Nylinder S."/>
            <person name="Jareborg N."/>
            <person name="Kallberg Y."/>
            <person name="Kronander E."/>
        </authorList>
    </citation>
    <scope>NUCLEOTIDE SEQUENCE [LARGE SCALE GENOMIC DNA]</scope>
</reference>
<sequence length="166" mass="18899">MSDEAHFHLSGYVNCQSYRFWGTENPRVIHEKPLHPLKVARHGALFTLEKSSGHFFFEDAADLTVTVNGDRYRAMIHEFLLHQLDELGLEGMWFQQDGATAHTARAKTYILGQAFPGRLISRFGDLHWPPRSPDLTVPDFFLWGFLKALMVINTGGGHLCDIIFLT</sequence>
<evidence type="ECO:0008006" key="3">
    <source>
        <dbReference type="Google" id="ProtNLM"/>
    </source>
</evidence>
<proteinExistence type="predicted"/>
<dbReference type="AlphaFoldDB" id="A0AAV1KGR6"/>
<accession>A0AAV1KGR6</accession>
<evidence type="ECO:0000313" key="1">
    <source>
        <dbReference type="EMBL" id="CAK1581307.1"/>
    </source>
</evidence>
<dbReference type="PANTHER" id="PTHR47326:SF1">
    <property type="entry name" value="HTH PSQ-TYPE DOMAIN-CONTAINING PROTEIN"/>
    <property type="match status" value="1"/>
</dbReference>
<dbReference type="GO" id="GO:0003676">
    <property type="term" value="F:nucleic acid binding"/>
    <property type="evidence" value="ECO:0007669"/>
    <property type="project" value="InterPro"/>
</dbReference>
<dbReference type="EMBL" id="CAVLGL010000024">
    <property type="protein sequence ID" value="CAK1581307.1"/>
    <property type="molecule type" value="Genomic_DNA"/>
</dbReference>